<comment type="subunit">
    <text evidence="3">Homodimer.</text>
</comment>
<dbReference type="HAMAP" id="MF_00170">
    <property type="entry name" value="Rib_5P_isom_A"/>
    <property type="match status" value="1"/>
</dbReference>
<dbReference type="PANTHER" id="PTHR11934:SF0">
    <property type="entry name" value="RIBOSE-5-PHOSPHATE ISOMERASE"/>
    <property type="match status" value="1"/>
</dbReference>
<dbReference type="AlphaFoldDB" id="A0A0E2E8A6"/>
<dbReference type="PANTHER" id="PTHR11934">
    <property type="entry name" value="RIBOSE-5-PHOSPHATE ISOMERASE"/>
    <property type="match status" value="1"/>
</dbReference>
<feature type="binding site" evidence="3">
    <location>
        <begin position="94"/>
        <end position="97"/>
    </location>
    <ligand>
        <name>substrate</name>
    </ligand>
</feature>
<evidence type="ECO:0000256" key="1">
    <source>
        <dbReference type="ARBA" id="ARBA00001713"/>
    </source>
</evidence>
<dbReference type="Proteomes" id="UP000011705">
    <property type="component" value="Chromosome"/>
</dbReference>
<sequence>MDTSQLKERVAYHAIDTLFSEGKIFDGMKIGLGTGSTAMPAVHRLAQLLSSGKLKKIYAVPTSFQTSIECEKLGIPIYSLSSQQIGGNLDLAIDGADEIDPDKNLIKGGGAALLREKIIAYNSKEFVVIADERKKVKSMGKGFALPIEIIPEARLSITKALEAQDIEVFLREGVKKMGPVVTDNGNFIIDVKWPEAADVDPKALEESLNKITGVVENGFFSKNTPRVFIVHQDGNIEDL</sequence>
<dbReference type="CDD" id="cd01398">
    <property type="entry name" value="RPI_A"/>
    <property type="match status" value="1"/>
</dbReference>
<dbReference type="EC" id="5.3.1.6" evidence="3"/>
<dbReference type="EMBL" id="AGDV01000001">
    <property type="protein sequence ID" value="EMB36224.1"/>
    <property type="molecule type" value="Genomic_DNA"/>
</dbReference>
<feature type="binding site" evidence="3">
    <location>
        <position position="134"/>
    </location>
    <ligand>
        <name>substrate</name>
    </ligand>
</feature>
<keyword evidence="2 3" id="KW-0413">Isomerase</keyword>
<dbReference type="HOGENOM" id="CLU_056590_1_1_12"/>
<gene>
    <name evidence="3" type="primary">rpiA</name>
    <name evidence="4" type="ORF">HMPREF9726_00416</name>
</gene>
<dbReference type="SUPFAM" id="SSF100950">
    <property type="entry name" value="NagB/RpiA/CoA transferase-like"/>
    <property type="match status" value="1"/>
</dbReference>
<dbReference type="Pfam" id="PF06026">
    <property type="entry name" value="Rib_5-P_isom_A"/>
    <property type="match status" value="1"/>
</dbReference>
<reference evidence="4" key="1">
    <citation type="submission" date="2012-01" db="EMBL/GenBank/DDBJ databases">
        <title>The Genome Sequence of Treponema denticola H-22.</title>
        <authorList>
            <consortium name="The Broad Institute Genome Sequencing Platform"/>
            <person name="Earl A."/>
            <person name="Ward D."/>
            <person name="Feldgarden M."/>
            <person name="Gevers D."/>
            <person name="Blanton J.M."/>
            <person name="Fenno C.J."/>
            <person name="Baranova O.V."/>
            <person name="Mathney J."/>
            <person name="Dewhirst F.E."/>
            <person name="Izard J."/>
            <person name="Young S.K."/>
            <person name="Zeng Q."/>
            <person name="Gargeya S."/>
            <person name="Fitzgerald M."/>
            <person name="Haas B."/>
            <person name="Abouelleil A."/>
            <person name="Alvarado L."/>
            <person name="Arachchi H.M."/>
            <person name="Berlin A."/>
            <person name="Chapman S.B."/>
            <person name="Gearin G."/>
            <person name="Goldberg J."/>
            <person name="Griggs A."/>
            <person name="Gujja S."/>
            <person name="Hansen M."/>
            <person name="Heiman D."/>
            <person name="Howarth C."/>
            <person name="Larimer J."/>
            <person name="Lui A."/>
            <person name="MacDonald P.J.P."/>
            <person name="McCowen C."/>
            <person name="Montmayeur A."/>
            <person name="Murphy C."/>
            <person name="Neiman D."/>
            <person name="Pearson M."/>
            <person name="Priest M."/>
            <person name="Roberts A."/>
            <person name="Saif S."/>
            <person name="Shea T."/>
            <person name="Sisk P."/>
            <person name="Stolte C."/>
            <person name="Sykes S."/>
            <person name="Wortman J."/>
            <person name="Nusbaum C."/>
            <person name="Birren B."/>
        </authorList>
    </citation>
    <scope>NUCLEOTIDE SEQUENCE [LARGE SCALE GENOMIC DNA]</scope>
    <source>
        <strain evidence="4">H-22</strain>
    </source>
</reference>
<dbReference type="Gene3D" id="3.30.70.260">
    <property type="match status" value="1"/>
</dbReference>
<dbReference type="GO" id="GO:0004751">
    <property type="term" value="F:ribose-5-phosphate isomerase activity"/>
    <property type="evidence" value="ECO:0007669"/>
    <property type="project" value="UniProtKB-UniRule"/>
</dbReference>
<comment type="similarity">
    <text evidence="3">Belongs to the ribose 5-phosphate isomerase family.</text>
</comment>
<evidence type="ECO:0000256" key="2">
    <source>
        <dbReference type="ARBA" id="ARBA00023235"/>
    </source>
</evidence>
<dbReference type="SUPFAM" id="SSF75445">
    <property type="entry name" value="D-ribose-5-phosphate isomerase (RpiA), lid domain"/>
    <property type="match status" value="1"/>
</dbReference>
<dbReference type="RefSeq" id="WP_002683044.1">
    <property type="nucleotide sequence ID" value="NZ_CM001795.1"/>
</dbReference>
<dbReference type="InterPro" id="IPR020672">
    <property type="entry name" value="Ribose5P_isomerase_typA_subgr"/>
</dbReference>
<dbReference type="GO" id="GO:0009052">
    <property type="term" value="P:pentose-phosphate shunt, non-oxidative branch"/>
    <property type="evidence" value="ECO:0007669"/>
    <property type="project" value="UniProtKB-UniRule"/>
</dbReference>
<dbReference type="InterPro" id="IPR037171">
    <property type="entry name" value="NagB/RpiA_transferase-like"/>
</dbReference>
<comment type="pathway">
    <text evidence="3">Carbohydrate degradation; pentose phosphate pathway; D-ribose 5-phosphate from D-ribulose 5-phosphate (non-oxidative stage): step 1/1.</text>
</comment>
<name>A0A0E2E8A6_TREDN</name>
<dbReference type="GO" id="GO:0006014">
    <property type="term" value="P:D-ribose metabolic process"/>
    <property type="evidence" value="ECO:0007669"/>
    <property type="project" value="TreeGrafter"/>
</dbReference>
<feature type="binding site" evidence="3">
    <location>
        <begin position="107"/>
        <end position="110"/>
    </location>
    <ligand>
        <name>substrate</name>
    </ligand>
</feature>
<comment type="catalytic activity">
    <reaction evidence="1 3">
        <text>aldehydo-D-ribose 5-phosphate = D-ribulose 5-phosphate</text>
        <dbReference type="Rhea" id="RHEA:14657"/>
        <dbReference type="ChEBI" id="CHEBI:58121"/>
        <dbReference type="ChEBI" id="CHEBI:58273"/>
        <dbReference type="EC" id="5.3.1.6"/>
    </reaction>
</comment>
<dbReference type="NCBIfam" id="NF001924">
    <property type="entry name" value="PRK00702.1"/>
    <property type="match status" value="1"/>
</dbReference>
<dbReference type="UniPathway" id="UPA00115">
    <property type="reaction ID" value="UER00412"/>
</dbReference>
<protein>
    <recommendedName>
        <fullName evidence="3">Ribose-5-phosphate isomerase A</fullName>
        <ecNumber evidence="3">5.3.1.6</ecNumber>
    </recommendedName>
    <alternativeName>
        <fullName evidence="3">Phosphoriboisomerase A</fullName>
        <shortName evidence="3">PRI</shortName>
    </alternativeName>
</protein>
<organism evidence="4">
    <name type="scientific">Treponema denticola H-22</name>
    <dbReference type="NCBI Taxonomy" id="999432"/>
    <lineage>
        <taxon>Bacteria</taxon>
        <taxon>Pseudomonadati</taxon>
        <taxon>Spirochaetota</taxon>
        <taxon>Spirochaetia</taxon>
        <taxon>Spirochaetales</taxon>
        <taxon>Treponemataceae</taxon>
        <taxon>Treponema</taxon>
    </lineage>
</organism>
<dbReference type="PATRIC" id="fig|999432.5.peg.430"/>
<accession>A0A0E2E8A6</accession>
<feature type="active site" description="Proton acceptor" evidence="3">
    <location>
        <position position="116"/>
    </location>
</feature>
<evidence type="ECO:0000256" key="3">
    <source>
        <dbReference type="HAMAP-Rule" id="MF_00170"/>
    </source>
</evidence>
<evidence type="ECO:0000313" key="4">
    <source>
        <dbReference type="EMBL" id="EMB36224.1"/>
    </source>
</evidence>
<comment type="caution">
    <text evidence="4">The sequence shown here is derived from an EMBL/GenBank/DDBJ whole genome shotgun (WGS) entry which is preliminary data.</text>
</comment>
<proteinExistence type="inferred from homology"/>
<dbReference type="GO" id="GO:0005829">
    <property type="term" value="C:cytosol"/>
    <property type="evidence" value="ECO:0007669"/>
    <property type="project" value="TreeGrafter"/>
</dbReference>
<feature type="binding site" evidence="3">
    <location>
        <begin position="34"/>
        <end position="37"/>
    </location>
    <ligand>
        <name>substrate</name>
    </ligand>
</feature>
<comment type="function">
    <text evidence="3">Catalyzes the reversible conversion of ribose-5-phosphate to ribulose 5-phosphate.</text>
</comment>
<dbReference type="FunFam" id="3.40.50.1360:FF:000001">
    <property type="entry name" value="Ribose-5-phosphate isomerase A"/>
    <property type="match status" value="1"/>
</dbReference>
<dbReference type="NCBIfam" id="TIGR00021">
    <property type="entry name" value="rpiA"/>
    <property type="match status" value="1"/>
</dbReference>
<dbReference type="Gene3D" id="3.40.50.1360">
    <property type="match status" value="1"/>
</dbReference>
<dbReference type="InterPro" id="IPR004788">
    <property type="entry name" value="Ribose5P_isomerase_type_A"/>
</dbReference>